<dbReference type="PANTHER" id="PTHR11558">
    <property type="entry name" value="SPERMIDINE/SPERMINE SYNTHASE"/>
    <property type="match status" value="1"/>
</dbReference>
<dbReference type="NCBIfam" id="NF002010">
    <property type="entry name" value="PRK00811.1"/>
    <property type="match status" value="1"/>
</dbReference>
<dbReference type="NCBIfam" id="TIGR00417">
    <property type="entry name" value="speE"/>
    <property type="match status" value="1"/>
</dbReference>
<dbReference type="CDD" id="cd02440">
    <property type="entry name" value="AdoMet_MTases"/>
    <property type="match status" value="1"/>
</dbReference>
<feature type="binding site" evidence="5">
    <location>
        <position position="64"/>
    </location>
    <ligand>
        <name>spermidine</name>
        <dbReference type="ChEBI" id="CHEBI:57834"/>
    </ligand>
</feature>
<dbReference type="SUPFAM" id="SSF53335">
    <property type="entry name" value="S-adenosyl-L-methionine-dependent methyltransferases"/>
    <property type="match status" value="1"/>
</dbReference>
<dbReference type="EMBL" id="WBUI01000045">
    <property type="protein sequence ID" value="KAB2928732.1"/>
    <property type="molecule type" value="Genomic_DNA"/>
</dbReference>
<evidence type="ECO:0000313" key="11">
    <source>
        <dbReference type="Proteomes" id="UP000460298"/>
    </source>
</evidence>
<comment type="similarity">
    <text evidence="1 5 7">Belongs to the spermidine/spermine synthase family.</text>
</comment>
<feature type="binding site" evidence="5">
    <location>
        <position position="88"/>
    </location>
    <ligand>
        <name>spermidine</name>
        <dbReference type="ChEBI" id="CHEBI:57834"/>
    </ligand>
</feature>
<keyword evidence="2 5" id="KW-0808">Transferase</keyword>
<reference evidence="10 11" key="1">
    <citation type="submission" date="2019-10" db="EMBL/GenBank/DDBJ databases">
        <title>Extracellular Electron Transfer in a Candidatus Methanoperedens spp. Enrichment Culture.</title>
        <authorList>
            <person name="Berger S."/>
            <person name="Rangel Shaw D."/>
            <person name="Berben T."/>
            <person name="In 'T Zandt M."/>
            <person name="Frank J."/>
            <person name="Reimann J."/>
            <person name="Jetten M.S.M."/>
            <person name="Welte C.U."/>
        </authorList>
    </citation>
    <scope>NUCLEOTIDE SEQUENCE [LARGE SCALE GENOMIC DNA]</scope>
    <source>
        <strain evidence="10">SB12</strain>
    </source>
</reference>
<evidence type="ECO:0000259" key="9">
    <source>
        <dbReference type="PROSITE" id="PS51006"/>
    </source>
</evidence>
<dbReference type="GO" id="GO:0004766">
    <property type="term" value="F:spermidine synthase activity"/>
    <property type="evidence" value="ECO:0007669"/>
    <property type="project" value="UniProtKB-UniRule"/>
</dbReference>
<dbReference type="UniPathway" id="UPA00248">
    <property type="reaction ID" value="UER00314"/>
</dbReference>
<evidence type="ECO:0000256" key="6">
    <source>
        <dbReference type="PROSITE-ProRule" id="PRU00354"/>
    </source>
</evidence>
<dbReference type="FunFam" id="3.40.50.150:FF:000013">
    <property type="entry name" value="Spermidine synthase"/>
    <property type="match status" value="1"/>
</dbReference>
<comment type="subunit">
    <text evidence="5">Homodimer or homotetramer.</text>
</comment>
<dbReference type="Gene3D" id="2.30.140.10">
    <property type="entry name" value="Spermidine synthase, tetramerisation domain"/>
    <property type="match status" value="1"/>
</dbReference>
<comment type="catalytic activity">
    <reaction evidence="5 8">
        <text>S-adenosyl 3-(methylsulfanyl)propylamine + putrescine = S-methyl-5'-thioadenosine + spermidine + H(+)</text>
        <dbReference type="Rhea" id="RHEA:12721"/>
        <dbReference type="ChEBI" id="CHEBI:15378"/>
        <dbReference type="ChEBI" id="CHEBI:17509"/>
        <dbReference type="ChEBI" id="CHEBI:57443"/>
        <dbReference type="ChEBI" id="CHEBI:57834"/>
        <dbReference type="ChEBI" id="CHEBI:326268"/>
        <dbReference type="EC" id="2.5.1.16"/>
    </reaction>
</comment>
<dbReference type="GO" id="GO:0005829">
    <property type="term" value="C:cytosol"/>
    <property type="evidence" value="ECO:0007669"/>
    <property type="project" value="TreeGrafter"/>
</dbReference>
<evidence type="ECO:0000256" key="2">
    <source>
        <dbReference type="ARBA" id="ARBA00022679"/>
    </source>
</evidence>
<feature type="binding site" evidence="5">
    <location>
        <position position="108"/>
    </location>
    <ligand>
        <name>S-methyl-5'-thioadenosine</name>
        <dbReference type="ChEBI" id="CHEBI:17509"/>
    </ligand>
</feature>
<feature type="binding site" evidence="5">
    <location>
        <begin position="157"/>
        <end position="160"/>
    </location>
    <ligand>
        <name>spermidine</name>
        <dbReference type="ChEBI" id="CHEBI:57834"/>
    </ligand>
</feature>
<comment type="caution">
    <text evidence="10">The sequence shown here is derived from an EMBL/GenBank/DDBJ whole genome shotgun (WGS) entry which is preliminary data.</text>
</comment>
<dbReference type="GO" id="GO:0008295">
    <property type="term" value="P:spermidine biosynthetic process"/>
    <property type="evidence" value="ECO:0007669"/>
    <property type="project" value="UniProtKB-UniRule"/>
</dbReference>
<dbReference type="InterPro" id="IPR035246">
    <property type="entry name" value="Spermidine_synt_N"/>
</dbReference>
<dbReference type="InterPro" id="IPR037163">
    <property type="entry name" value="Spermidine_synt_N_sf"/>
</dbReference>
<evidence type="ECO:0000256" key="3">
    <source>
        <dbReference type="ARBA" id="ARBA00023066"/>
    </source>
</evidence>
<name>A0A833GX61_9LEPT</name>
<evidence type="ECO:0000256" key="4">
    <source>
        <dbReference type="ARBA" id="ARBA00023115"/>
    </source>
</evidence>
<dbReference type="AlphaFoldDB" id="A0A833GX61"/>
<dbReference type="HAMAP" id="MF_00198">
    <property type="entry name" value="Spermidine_synth"/>
    <property type="match status" value="1"/>
</dbReference>
<dbReference type="PANTHER" id="PTHR11558:SF11">
    <property type="entry name" value="SPERMIDINE SYNTHASE"/>
    <property type="match status" value="1"/>
</dbReference>
<keyword evidence="3 5" id="KW-0745">Spermidine biosynthesis</keyword>
<dbReference type="Proteomes" id="UP000460298">
    <property type="component" value="Unassembled WGS sequence"/>
</dbReference>
<gene>
    <name evidence="5 10" type="primary">speE</name>
    <name evidence="10" type="ORF">F9K24_21650</name>
</gene>
<evidence type="ECO:0000256" key="8">
    <source>
        <dbReference type="RuleBase" id="RU003837"/>
    </source>
</evidence>
<feature type="binding site" evidence="5">
    <location>
        <position position="33"/>
    </location>
    <ligand>
        <name>S-methyl-5'-thioadenosine</name>
        <dbReference type="ChEBI" id="CHEBI:17509"/>
    </ligand>
</feature>
<comment type="pathway">
    <text evidence="5">Amine and polyamine biosynthesis; spermidine biosynthesis; spermidine from putrescine: step 1/1.</text>
</comment>
<dbReference type="Gene3D" id="3.40.50.150">
    <property type="entry name" value="Vaccinia Virus protein VP39"/>
    <property type="match status" value="1"/>
</dbReference>
<dbReference type="InterPro" id="IPR029063">
    <property type="entry name" value="SAM-dependent_MTases_sf"/>
</dbReference>
<dbReference type="InterPro" id="IPR030374">
    <property type="entry name" value="PABS"/>
</dbReference>
<evidence type="ECO:0000256" key="1">
    <source>
        <dbReference type="ARBA" id="ARBA00007867"/>
    </source>
</evidence>
<dbReference type="EC" id="2.5.1.16" evidence="5"/>
<dbReference type="PROSITE" id="PS01330">
    <property type="entry name" value="PABS_1"/>
    <property type="match status" value="1"/>
</dbReference>
<feature type="domain" description="PABS" evidence="9">
    <location>
        <begin position="2"/>
        <end position="237"/>
    </location>
</feature>
<sequence>MSLWFIENLEIAADLKAQVQIKNRLHTEQSPFQKIEIFETTGLGRMLTLDDVIMCTEYDEMAYHEMIVHVPMFAHKNPEKVLVIGGGDGGTVREVLKHPGLKHVDMCEIDERVVRVSEQYLPSFASELGHPKAALHFKDGIQWVKDRKNEYDVILVDSSDPVGPAAVLFTEEFFGYCRDSLKEDGILVNQAENFYMHRPIIKRMLGFGANLFPISSYYFTVIPTYPGGQIGFTFFSKKYTPFENLEARTSGDLGDFKFRYWTPEIHRSAFQLPRFVRDDFGLKQY</sequence>
<comment type="function">
    <text evidence="5">Catalyzes the irreversible transfer of a propylamine group from the amino donor S-adenosylmethioninamine (decarboxy-AdoMet) to putrescine (1,4-diaminobutane) to yield spermidine.</text>
</comment>
<proteinExistence type="inferred from homology"/>
<accession>A0A833GX61</accession>
<dbReference type="InterPro" id="IPR030373">
    <property type="entry name" value="PABS_CS"/>
</dbReference>
<evidence type="ECO:0000256" key="5">
    <source>
        <dbReference type="HAMAP-Rule" id="MF_00198"/>
    </source>
</evidence>
<feature type="active site" description="Proton acceptor" evidence="5 6">
    <location>
        <position position="157"/>
    </location>
</feature>
<keyword evidence="4 5" id="KW-0620">Polyamine biosynthesis</keyword>
<organism evidence="10 11">
    <name type="scientific">Leptonema illini</name>
    <dbReference type="NCBI Taxonomy" id="183"/>
    <lineage>
        <taxon>Bacteria</taxon>
        <taxon>Pseudomonadati</taxon>
        <taxon>Spirochaetota</taxon>
        <taxon>Spirochaetia</taxon>
        <taxon>Leptospirales</taxon>
        <taxon>Leptospiraceae</taxon>
        <taxon>Leptonema</taxon>
    </lineage>
</organism>
<dbReference type="PROSITE" id="PS51006">
    <property type="entry name" value="PABS_2"/>
    <property type="match status" value="1"/>
</dbReference>
<dbReference type="Pfam" id="PF01564">
    <property type="entry name" value="Spermine_synth"/>
    <property type="match status" value="1"/>
</dbReference>
<feature type="binding site" evidence="5">
    <location>
        <begin position="139"/>
        <end position="140"/>
    </location>
    <ligand>
        <name>S-methyl-5'-thioadenosine</name>
        <dbReference type="ChEBI" id="CHEBI:17509"/>
    </ligand>
</feature>
<dbReference type="Pfam" id="PF17284">
    <property type="entry name" value="Spermine_synt_N"/>
    <property type="match status" value="1"/>
</dbReference>
<evidence type="ECO:0000313" key="10">
    <source>
        <dbReference type="EMBL" id="KAB2928732.1"/>
    </source>
</evidence>
<dbReference type="InterPro" id="IPR001045">
    <property type="entry name" value="Spermi_synthase"/>
</dbReference>
<feature type="binding site" evidence="5">
    <location>
        <position position="164"/>
    </location>
    <ligand>
        <name>S-methyl-5'-thioadenosine</name>
        <dbReference type="ChEBI" id="CHEBI:17509"/>
    </ligand>
</feature>
<protein>
    <recommendedName>
        <fullName evidence="5">Polyamine aminopropyltransferase</fullName>
    </recommendedName>
    <alternativeName>
        <fullName evidence="5">Putrescine aminopropyltransferase</fullName>
        <shortName evidence="5">PAPT</shortName>
    </alternativeName>
    <alternativeName>
        <fullName evidence="5">Spermidine synthase</fullName>
        <shortName evidence="5">SPDS</shortName>
        <shortName evidence="5">SPDSY</shortName>
        <ecNumber evidence="5">2.5.1.16</ecNumber>
    </alternativeName>
</protein>
<evidence type="ECO:0000256" key="7">
    <source>
        <dbReference type="RuleBase" id="RU003836"/>
    </source>
</evidence>